<evidence type="ECO:0000313" key="2">
    <source>
        <dbReference type="Proteomes" id="UP000825935"/>
    </source>
</evidence>
<comment type="caution">
    <text evidence="1">The sequence shown here is derived from an EMBL/GenBank/DDBJ whole genome shotgun (WGS) entry which is preliminary data.</text>
</comment>
<dbReference type="PANTHER" id="PTHR33789:SF11">
    <property type="entry name" value="OS05G0202300 PROTEIN"/>
    <property type="match status" value="1"/>
</dbReference>
<dbReference type="InterPro" id="IPR023393">
    <property type="entry name" value="START-like_dom_sf"/>
</dbReference>
<accession>A0A8T2V9B3</accession>
<dbReference type="CDD" id="cd07821">
    <property type="entry name" value="PYR_PYL_RCAR_like"/>
    <property type="match status" value="1"/>
</dbReference>
<proteinExistence type="predicted"/>
<dbReference type="Proteomes" id="UP000825935">
    <property type="component" value="Chromosome 2"/>
</dbReference>
<keyword evidence="2" id="KW-1185">Reference proteome</keyword>
<dbReference type="InterPro" id="IPR019587">
    <property type="entry name" value="Polyketide_cyclase/dehydratase"/>
</dbReference>
<reference evidence="1" key="1">
    <citation type="submission" date="2021-08" db="EMBL/GenBank/DDBJ databases">
        <title>WGS assembly of Ceratopteris richardii.</title>
        <authorList>
            <person name="Marchant D.B."/>
            <person name="Chen G."/>
            <person name="Jenkins J."/>
            <person name="Shu S."/>
            <person name="Leebens-Mack J."/>
            <person name="Grimwood J."/>
            <person name="Schmutz J."/>
            <person name="Soltis P."/>
            <person name="Soltis D."/>
            <person name="Chen Z.-H."/>
        </authorList>
    </citation>
    <scope>NUCLEOTIDE SEQUENCE</scope>
    <source>
        <strain evidence="1">Whitten #5841</strain>
        <tissue evidence="1">Leaf</tissue>
    </source>
</reference>
<protein>
    <recommendedName>
        <fullName evidence="3">Lachrymatory-factor synthase</fullName>
    </recommendedName>
</protein>
<dbReference type="SUPFAM" id="SSF55961">
    <property type="entry name" value="Bet v1-like"/>
    <property type="match status" value="1"/>
</dbReference>
<dbReference type="Pfam" id="PF10604">
    <property type="entry name" value="Polyketide_cyc2"/>
    <property type="match status" value="1"/>
</dbReference>
<organism evidence="1 2">
    <name type="scientific">Ceratopteris richardii</name>
    <name type="common">Triangle waterfern</name>
    <dbReference type="NCBI Taxonomy" id="49495"/>
    <lineage>
        <taxon>Eukaryota</taxon>
        <taxon>Viridiplantae</taxon>
        <taxon>Streptophyta</taxon>
        <taxon>Embryophyta</taxon>
        <taxon>Tracheophyta</taxon>
        <taxon>Polypodiopsida</taxon>
        <taxon>Polypodiidae</taxon>
        <taxon>Polypodiales</taxon>
        <taxon>Pteridineae</taxon>
        <taxon>Pteridaceae</taxon>
        <taxon>Parkerioideae</taxon>
        <taxon>Ceratopteris</taxon>
    </lineage>
</organism>
<dbReference type="OMA" id="GGCRIAW"/>
<dbReference type="InterPro" id="IPR053249">
    <property type="entry name" value="LFS"/>
</dbReference>
<name>A0A8T2V9B3_CERRI</name>
<dbReference type="EMBL" id="CM035407">
    <property type="protein sequence ID" value="KAH7445061.1"/>
    <property type="molecule type" value="Genomic_DNA"/>
</dbReference>
<dbReference type="OrthoDB" id="1592664at2759"/>
<dbReference type="AlphaFoldDB" id="A0A8T2V9B3"/>
<evidence type="ECO:0000313" key="1">
    <source>
        <dbReference type="EMBL" id="KAH7445061.1"/>
    </source>
</evidence>
<sequence>MDPSSGCPLSLDVSFCNTGQDDLGVACGSRKWKGTLKARMPISASRVWEVVSDFVAVANWGLLADSSLVDGEPNVPGCIRYCKSRHCGPDGKTLWATEKLLANDHEKLIQSYSVIDGNVGLNGYVATFSISECGADDCSIEWFFEFDPLQGKEEQQVVKQITSVLASRLNRLYELLSKSNQANL</sequence>
<evidence type="ECO:0008006" key="3">
    <source>
        <dbReference type="Google" id="ProtNLM"/>
    </source>
</evidence>
<gene>
    <name evidence="1" type="ORF">KP509_02G104400</name>
</gene>
<dbReference type="PANTHER" id="PTHR33789">
    <property type="entry name" value="LACHRYMATORY-FACTOR SYNTHASE"/>
    <property type="match status" value="1"/>
</dbReference>
<dbReference type="Gene3D" id="3.30.530.20">
    <property type="match status" value="1"/>
</dbReference>